<evidence type="ECO:0000259" key="2">
    <source>
        <dbReference type="Pfam" id="PF04438"/>
    </source>
</evidence>
<dbReference type="RefSeq" id="WP_256420147.1">
    <property type="nucleotide sequence ID" value="NZ_JANHDI010000001.1"/>
</dbReference>
<comment type="caution">
    <text evidence="3">The sequence shown here is derived from an EMBL/GenBank/DDBJ whole genome shotgun (WGS) entry which is preliminary data.</text>
</comment>
<evidence type="ECO:0000313" key="3">
    <source>
        <dbReference type="EMBL" id="MFD1598145.1"/>
    </source>
</evidence>
<proteinExistence type="predicted"/>
<dbReference type="Pfam" id="PF04438">
    <property type="entry name" value="zf-HIT"/>
    <property type="match status" value="1"/>
</dbReference>
<organism evidence="3 4">
    <name type="scientific">Halobellus rarus</name>
    <dbReference type="NCBI Taxonomy" id="1126237"/>
    <lineage>
        <taxon>Archaea</taxon>
        <taxon>Methanobacteriati</taxon>
        <taxon>Methanobacteriota</taxon>
        <taxon>Stenosarchaea group</taxon>
        <taxon>Halobacteria</taxon>
        <taxon>Halobacteriales</taxon>
        <taxon>Haloferacaceae</taxon>
        <taxon>Halobellus</taxon>
    </lineage>
</organism>
<name>A0ABD6CJ30_9EURY</name>
<feature type="region of interest" description="Disordered" evidence="1">
    <location>
        <begin position="45"/>
        <end position="64"/>
    </location>
</feature>
<evidence type="ECO:0000313" key="4">
    <source>
        <dbReference type="Proteomes" id="UP001597085"/>
    </source>
</evidence>
<dbReference type="AlphaFoldDB" id="A0ABD6CJ30"/>
<keyword evidence="4" id="KW-1185">Reference proteome</keyword>
<accession>A0ABD6CJ30</accession>
<reference evidence="3 4" key="1">
    <citation type="journal article" date="2019" name="Int. J. Syst. Evol. Microbiol.">
        <title>The Global Catalogue of Microorganisms (GCM) 10K type strain sequencing project: providing services to taxonomists for standard genome sequencing and annotation.</title>
        <authorList>
            <consortium name="The Broad Institute Genomics Platform"/>
            <consortium name="The Broad Institute Genome Sequencing Center for Infectious Disease"/>
            <person name="Wu L."/>
            <person name="Ma J."/>
        </authorList>
    </citation>
    <scope>NUCLEOTIDE SEQUENCE [LARGE SCALE GENOMIC DNA]</scope>
    <source>
        <strain evidence="3 4">CGMCC 1.12121</strain>
    </source>
</reference>
<dbReference type="EMBL" id="JBHUDK010000003">
    <property type="protein sequence ID" value="MFD1598145.1"/>
    <property type="molecule type" value="Genomic_DNA"/>
</dbReference>
<dbReference type="Gene3D" id="3.30.60.190">
    <property type="match status" value="1"/>
</dbReference>
<dbReference type="InterPro" id="IPR007529">
    <property type="entry name" value="Znf_HIT"/>
</dbReference>
<evidence type="ECO:0000256" key="1">
    <source>
        <dbReference type="SAM" id="MobiDB-lite"/>
    </source>
</evidence>
<sequence>MSVTGVCQVCERREAEYACHRCGAAVCSVHFDTEQGVCVHCADPEGSEDVFSEGDTDDEVPEFR</sequence>
<feature type="domain" description="HIT-type" evidence="2">
    <location>
        <begin position="5"/>
        <end position="29"/>
    </location>
</feature>
<gene>
    <name evidence="3" type="ORF">ACFSBX_04150</name>
</gene>
<protein>
    <submittedName>
        <fullName evidence="3">Zinc finger HIT domain-containing protein</fullName>
    </submittedName>
</protein>
<dbReference type="Proteomes" id="UP001597085">
    <property type="component" value="Unassembled WGS sequence"/>
</dbReference>